<comment type="caution">
    <text evidence="2">The sequence shown here is derived from an EMBL/GenBank/DDBJ whole genome shotgun (WGS) entry which is preliminary data.</text>
</comment>
<evidence type="ECO:0000256" key="1">
    <source>
        <dbReference type="SAM" id="Phobius"/>
    </source>
</evidence>
<gene>
    <name evidence="2" type="ORF">GCM10025783_07860</name>
</gene>
<keyword evidence="1" id="KW-0472">Membrane</keyword>
<protein>
    <submittedName>
        <fullName evidence="2">Uncharacterized protein</fullName>
    </submittedName>
</protein>
<feature type="transmembrane region" description="Helical" evidence="1">
    <location>
        <begin position="121"/>
        <end position="143"/>
    </location>
</feature>
<feature type="transmembrane region" description="Helical" evidence="1">
    <location>
        <begin position="39"/>
        <end position="58"/>
    </location>
</feature>
<reference evidence="3" key="1">
    <citation type="journal article" date="2019" name="Int. J. Syst. Evol. Microbiol.">
        <title>The Global Catalogue of Microorganisms (GCM) 10K type strain sequencing project: providing services to taxonomists for standard genome sequencing and annotation.</title>
        <authorList>
            <consortium name="The Broad Institute Genomics Platform"/>
            <consortium name="The Broad Institute Genome Sequencing Center for Infectious Disease"/>
            <person name="Wu L."/>
            <person name="Ma J."/>
        </authorList>
    </citation>
    <scope>NUCLEOTIDE SEQUENCE [LARGE SCALE GENOMIC DNA]</scope>
    <source>
        <strain evidence="3">JCM 19015</strain>
    </source>
</reference>
<feature type="transmembrane region" description="Helical" evidence="1">
    <location>
        <begin position="12"/>
        <end position="32"/>
    </location>
</feature>
<accession>A0ABP8YW69</accession>
<proteinExistence type="predicted"/>
<sequence>MSYVGPAWILYALGWFLFVVCPIATAVVAVLAWRRPTRVLTVLAVALILVTLVVAAILPEGAPAVVVAITTVAALLIATAGGSPVVRLLLDRTTFDEREGVHGGIVVGERELLRGGEVIGLLERLAVAGAIIAGFPEALAVIIAIKGVGRFTELDNGAVRERFIVGTLGSWIWAAAAAGLVLLSRS</sequence>
<keyword evidence="3" id="KW-1185">Reference proteome</keyword>
<keyword evidence="1" id="KW-0812">Transmembrane</keyword>
<evidence type="ECO:0000313" key="2">
    <source>
        <dbReference type="EMBL" id="GAA4739497.1"/>
    </source>
</evidence>
<feature type="transmembrane region" description="Helical" evidence="1">
    <location>
        <begin position="64"/>
        <end position="90"/>
    </location>
</feature>
<keyword evidence="1" id="KW-1133">Transmembrane helix</keyword>
<dbReference type="EMBL" id="BAABLP010000001">
    <property type="protein sequence ID" value="GAA4739497.1"/>
    <property type="molecule type" value="Genomic_DNA"/>
</dbReference>
<evidence type="ECO:0000313" key="3">
    <source>
        <dbReference type="Proteomes" id="UP001500121"/>
    </source>
</evidence>
<name>A0ABP8YW69_9MICO</name>
<dbReference type="RefSeq" id="WP_345479645.1">
    <property type="nucleotide sequence ID" value="NZ_BAABLP010000001.1"/>
</dbReference>
<dbReference type="Proteomes" id="UP001500121">
    <property type="component" value="Unassembled WGS sequence"/>
</dbReference>
<organism evidence="2 3">
    <name type="scientific">Amnibacterium soli</name>
    <dbReference type="NCBI Taxonomy" id="1282736"/>
    <lineage>
        <taxon>Bacteria</taxon>
        <taxon>Bacillati</taxon>
        <taxon>Actinomycetota</taxon>
        <taxon>Actinomycetes</taxon>
        <taxon>Micrococcales</taxon>
        <taxon>Microbacteriaceae</taxon>
        <taxon>Amnibacterium</taxon>
    </lineage>
</organism>
<feature type="transmembrane region" description="Helical" evidence="1">
    <location>
        <begin position="163"/>
        <end position="183"/>
    </location>
</feature>